<dbReference type="InterPro" id="IPR002139">
    <property type="entry name" value="Ribo/fructo_kinase"/>
</dbReference>
<dbReference type="InterPro" id="IPR002173">
    <property type="entry name" value="Carboh/pur_kinase_PfkB_CS"/>
</dbReference>
<reference evidence="14" key="1">
    <citation type="journal article" date="2015" name="Nature">
        <title>Complex archaea that bridge the gap between prokaryotes and eukaryotes.</title>
        <authorList>
            <person name="Spang A."/>
            <person name="Saw J.H."/>
            <person name="Jorgensen S.L."/>
            <person name="Zaremba-Niedzwiedzka K."/>
            <person name="Martijn J."/>
            <person name="Lind A.E."/>
            <person name="van Eijk R."/>
            <person name="Schleper C."/>
            <person name="Guy L."/>
            <person name="Ettema T.J."/>
        </authorList>
    </citation>
    <scope>NUCLEOTIDE SEQUENCE</scope>
</reference>
<evidence type="ECO:0000256" key="6">
    <source>
        <dbReference type="ARBA" id="ARBA00022723"/>
    </source>
</evidence>
<dbReference type="PANTHER" id="PTHR10584:SF166">
    <property type="entry name" value="RIBOKINASE"/>
    <property type="match status" value="1"/>
</dbReference>
<gene>
    <name evidence="14" type="ORF">LCGC14_1424890</name>
</gene>
<evidence type="ECO:0000313" key="14">
    <source>
        <dbReference type="EMBL" id="KKM72001.1"/>
    </source>
</evidence>
<dbReference type="AlphaFoldDB" id="A0A0F9KBE2"/>
<evidence type="ECO:0000256" key="4">
    <source>
        <dbReference type="ARBA" id="ARBA00022490"/>
    </source>
</evidence>
<dbReference type="NCBIfam" id="NF008353">
    <property type="entry name" value="PRK11142.1"/>
    <property type="match status" value="1"/>
</dbReference>
<dbReference type="Pfam" id="PF00294">
    <property type="entry name" value="PfkB"/>
    <property type="match status" value="1"/>
</dbReference>
<evidence type="ECO:0000256" key="11">
    <source>
        <dbReference type="ARBA" id="ARBA00022958"/>
    </source>
</evidence>
<dbReference type="GO" id="GO:0004747">
    <property type="term" value="F:ribokinase activity"/>
    <property type="evidence" value="ECO:0007669"/>
    <property type="project" value="UniProtKB-EC"/>
</dbReference>
<protein>
    <recommendedName>
        <fullName evidence="3">Ribokinase</fullName>
        <ecNumber evidence="2">2.7.1.15</ecNumber>
    </recommendedName>
</protein>
<dbReference type="GO" id="GO:0005829">
    <property type="term" value="C:cytosol"/>
    <property type="evidence" value="ECO:0007669"/>
    <property type="project" value="TreeGrafter"/>
</dbReference>
<organism evidence="14">
    <name type="scientific">marine sediment metagenome</name>
    <dbReference type="NCBI Taxonomy" id="412755"/>
    <lineage>
        <taxon>unclassified sequences</taxon>
        <taxon>metagenomes</taxon>
        <taxon>ecological metagenomes</taxon>
    </lineage>
</organism>
<dbReference type="Gene3D" id="3.40.1190.20">
    <property type="match status" value="1"/>
</dbReference>
<dbReference type="EMBL" id="LAZR01009542">
    <property type="protein sequence ID" value="KKM72001.1"/>
    <property type="molecule type" value="Genomic_DNA"/>
</dbReference>
<evidence type="ECO:0000256" key="10">
    <source>
        <dbReference type="ARBA" id="ARBA00022842"/>
    </source>
</evidence>
<evidence type="ECO:0000256" key="2">
    <source>
        <dbReference type="ARBA" id="ARBA00012035"/>
    </source>
</evidence>
<dbReference type="PANTHER" id="PTHR10584">
    <property type="entry name" value="SUGAR KINASE"/>
    <property type="match status" value="1"/>
</dbReference>
<keyword evidence="11" id="KW-0630">Potassium</keyword>
<dbReference type="InterPro" id="IPR029056">
    <property type="entry name" value="Ribokinase-like"/>
</dbReference>
<evidence type="ECO:0000256" key="7">
    <source>
        <dbReference type="ARBA" id="ARBA00022741"/>
    </source>
</evidence>
<evidence type="ECO:0000256" key="12">
    <source>
        <dbReference type="ARBA" id="ARBA00023277"/>
    </source>
</evidence>
<keyword evidence="4" id="KW-0963">Cytoplasm</keyword>
<dbReference type="NCBIfam" id="TIGR02152">
    <property type="entry name" value="D_ribokin_bact"/>
    <property type="match status" value="1"/>
</dbReference>
<accession>A0A0F9KBE2</accession>
<evidence type="ECO:0000256" key="5">
    <source>
        <dbReference type="ARBA" id="ARBA00022679"/>
    </source>
</evidence>
<dbReference type="GO" id="GO:0006014">
    <property type="term" value="P:D-ribose metabolic process"/>
    <property type="evidence" value="ECO:0007669"/>
    <property type="project" value="InterPro"/>
</dbReference>
<comment type="similarity">
    <text evidence="1">Belongs to the carbohydrate kinase PfkB family.</text>
</comment>
<keyword evidence="8" id="KW-0418">Kinase</keyword>
<keyword evidence="9" id="KW-0067">ATP-binding</keyword>
<dbReference type="PROSITE" id="PS00584">
    <property type="entry name" value="PFKB_KINASES_2"/>
    <property type="match status" value="1"/>
</dbReference>
<dbReference type="InterPro" id="IPR011611">
    <property type="entry name" value="PfkB_dom"/>
</dbReference>
<sequence length="307" mass="31771">MKEILVIGSSNTDLIIKVPEIPKPGETVLGGDLLTVQGGKGANQAVAAARSGGRVNFIAAVGNDSYGSQAIKGYKSDGIDTSNIKICNGSPTGVALITVSSGGENAITVAPGANHQLDPFDLQKSNESFRRASLLLIQLEIPYKTVFEGINLAASSNIPVILNPAPAGDIPDDVLKKVSIIIPNETEAELLTGVKPASEDSMQQCCNRFHDKGIGKVILTLGAKGAFLSDRESGLYGLVPGFIVDAVDTTAAGDVFNGALAVAISEGINIQEGIRFAHAAAALSARKTGAQPSIPFRGEIEELLARA</sequence>
<dbReference type="InterPro" id="IPR011877">
    <property type="entry name" value="Ribokinase"/>
</dbReference>
<dbReference type="GO" id="GO:0005524">
    <property type="term" value="F:ATP binding"/>
    <property type="evidence" value="ECO:0007669"/>
    <property type="project" value="UniProtKB-KW"/>
</dbReference>
<dbReference type="GO" id="GO:0046872">
    <property type="term" value="F:metal ion binding"/>
    <property type="evidence" value="ECO:0007669"/>
    <property type="project" value="UniProtKB-KW"/>
</dbReference>
<name>A0A0F9KBE2_9ZZZZ</name>
<keyword evidence="6" id="KW-0479">Metal-binding</keyword>
<keyword evidence="12" id="KW-0119">Carbohydrate metabolism</keyword>
<evidence type="ECO:0000256" key="1">
    <source>
        <dbReference type="ARBA" id="ARBA00010688"/>
    </source>
</evidence>
<dbReference type="SUPFAM" id="SSF53613">
    <property type="entry name" value="Ribokinase-like"/>
    <property type="match status" value="1"/>
</dbReference>
<feature type="domain" description="Carbohydrate kinase PfkB" evidence="13">
    <location>
        <begin position="1"/>
        <end position="295"/>
    </location>
</feature>
<comment type="caution">
    <text evidence="14">The sequence shown here is derived from an EMBL/GenBank/DDBJ whole genome shotgun (WGS) entry which is preliminary data.</text>
</comment>
<dbReference type="PRINTS" id="PR00990">
    <property type="entry name" value="RIBOKINASE"/>
</dbReference>
<keyword evidence="10" id="KW-0460">Magnesium</keyword>
<evidence type="ECO:0000256" key="3">
    <source>
        <dbReference type="ARBA" id="ARBA00016943"/>
    </source>
</evidence>
<keyword evidence="7" id="KW-0547">Nucleotide-binding</keyword>
<dbReference type="HAMAP" id="MF_01987">
    <property type="entry name" value="Ribokinase"/>
    <property type="match status" value="1"/>
</dbReference>
<dbReference type="FunFam" id="3.40.1190.20:FF:000012">
    <property type="entry name" value="Ribokinase"/>
    <property type="match status" value="1"/>
</dbReference>
<evidence type="ECO:0000256" key="8">
    <source>
        <dbReference type="ARBA" id="ARBA00022777"/>
    </source>
</evidence>
<dbReference type="EC" id="2.7.1.15" evidence="2"/>
<evidence type="ECO:0000259" key="13">
    <source>
        <dbReference type="Pfam" id="PF00294"/>
    </source>
</evidence>
<proteinExistence type="inferred from homology"/>
<keyword evidence="5" id="KW-0808">Transferase</keyword>
<evidence type="ECO:0000256" key="9">
    <source>
        <dbReference type="ARBA" id="ARBA00022840"/>
    </source>
</evidence>
<dbReference type="CDD" id="cd01174">
    <property type="entry name" value="ribokinase"/>
    <property type="match status" value="1"/>
</dbReference>